<dbReference type="Proteomes" id="UP001056610">
    <property type="component" value="Chromosome"/>
</dbReference>
<accession>A0ABY4QQT0</accession>
<dbReference type="RefSeq" id="WP_219067511.1">
    <property type="nucleotide sequence ID" value="NZ_CAJUXY010000020.1"/>
</dbReference>
<name>A0ABY4QQT0_9MYCO</name>
<keyword evidence="1" id="KW-1133">Transmembrane helix</keyword>
<keyword evidence="1" id="KW-0812">Transmembrane</keyword>
<proteinExistence type="predicted"/>
<organism evidence="2 3">
    <name type="scientific">Candidatus Mycobacterium methanotrophicum</name>
    <dbReference type="NCBI Taxonomy" id="2943498"/>
    <lineage>
        <taxon>Bacteria</taxon>
        <taxon>Bacillati</taxon>
        <taxon>Actinomycetota</taxon>
        <taxon>Actinomycetes</taxon>
        <taxon>Mycobacteriales</taxon>
        <taxon>Mycobacteriaceae</taxon>
        <taxon>Mycobacterium</taxon>
    </lineage>
</organism>
<evidence type="ECO:0000313" key="3">
    <source>
        <dbReference type="Proteomes" id="UP001056610"/>
    </source>
</evidence>
<evidence type="ECO:0000256" key="1">
    <source>
        <dbReference type="SAM" id="Phobius"/>
    </source>
</evidence>
<sequence>MGIFGYLTILAGIAEMVFGVFFFIFIKRLLGRTPTRLSEEIGSSKKVLDKLRKGEPMSKDEIDFATQTITDRGSLMAFSIPAAVFTLGCFYVFGSLELHGTTSLRTYIGLGPMFGSINITIRLLRIAALKKRLRNVP</sequence>
<protein>
    <submittedName>
        <fullName evidence="2">Uncharacterized protein</fullName>
    </submittedName>
</protein>
<feature type="transmembrane region" description="Helical" evidence="1">
    <location>
        <begin position="75"/>
        <end position="94"/>
    </location>
</feature>
<reference evidence="2" key="1">
    <citation type="submission" date="2022-05" db="EMBL/GenBank/DDBJ databases">
        <title>A methanotrophic Mycobacterium dominates a cave microbial ecosystem.</title>
        <authorList>
            <person name="Van Spanning R.J.M."/>
            <person name="Guan Q."/>
            <person name="Melkonian C."/>
            <person name="Gallant J."/>
            <person name="Polerecky L."/>
            <person name="Flot J.-F."/>
            <person name="Brandt B.W."/>
            <person name="Braster M."/>
            <person name="Iturbe Espinoza P."/>
            <person name="Aerts J."/>
            <person name="Meima-Franke M."/>
            <person name="Piersma S.R."/>
            <person name="Bunduc C."/>
            <person name="Ummels R."/>
            <person name="Pain A."/>
            <person name="Fleming E.J."/>
            <person name="van der Wel N."/>
            <person name="Gherman V.D."/>
            <person name="Sarbu S.M."/>
            <person name="Bodelier P.L.E."/>
            <person name="Bitter W."/>
        </authorList>
    </citation>
    <scope>NUCLEOTIDE SEQUENCE</scope>
    <source>
        <strain evidence="2">Sulfur Cave</strain>
    </source>
</reference>
<feature type="transmembrane region" description="Helical" evidence="1">
    <location>
        <begin position="6"/>
        <end position="26"/>
    </location>
</feature>
<keyword evidence="1" id="KW-0472">Membrane</keyword>
<dbReference type="EMBL" id="CP097320">
    <property type="protein sequence ID" value="UQX12986.1"/>
    <property type="molecule type" value="Genomic_DNA"/>
</dbReference>
<keyword evidence="3" id="KW-1185">Reference proteome</keyword>
<gene>
    <name evidence="2" type="ORF">M5I08_08255</name>
</gene>
<feature type="transmembrane region" description="Helical" evidence="1">
    <location>
        <begin position="106"/>
        <end position="124"/>
    </location>
</feature>
<evidence type="ECO:0000313" key="2">
    <source>
        <dbReference type="EMBL" id="UQX12986.1"/>
    </source>
</evidence>